<evidence type="ECO:0000313" key="7">
    <source>
        <dbReference type="Proteomes" id="UP000078284"/>
    </source>
</evidence>
<keyword evidence="4" id="KW-0052">Apoplast</keyword>
<dbReference type="RefSeq" id="NP_192858.1">
    <property type="nucleotide sequence ID" value="NM_117190.3"/>
</dbReference>
<organism evidence="6 7">
    <name type="scientific">Arabidopsis thaliana</name>
    <name type="common">Mouse-ear cress</name>
    <dbReference type="NCBI Taxonomy" id="3702"/>
    <lineage>
        <taxon>Eukaryota</taxon>
        <taxon>Viridiplantae</taxon>
        <taxon>Streptophyta</taxon>
        <taxon>Embryophyta</taxon>
        <taxon>Tracheophyta</taxon>
        <taxon>Spermatophyta</taxon>
        <taxon>Magnoliopsida</taxon>
        <taxon>eudicotyledons</taxon>
        <taxon>Gunneridae</taxon>
        <taxon>Pentapetalae</taxon>
        <taxon>rosids</taxon>
        <taxon>malvids</taxon>
        <taxon>Brassicales</taxon>
        <taxon>Brassicaceae</taxon>
        <taxon>Camelineae</taxon>
        <taxon>Arabidopsis</taxon>
    </lineage>
</organism>
<dbReference type="EMBL" id="LUHQ01000004">
    <property type="protein sequence ID" value="OAO98555.1"/>
    <property type="molecule type" value="Genomic_DNA"/>
</dbReference>
<dbReference type="DNASU" id="826721"/>
<comment type="function">
    <text evidence="4">Dirigent proteins impart stereoselectivity on the phenoxy radical-coupling reaction, yielding optically active lignans from two molecules of coniferyl alcohol in the biosynthesis of lignans, flavonolignans, and alkaloids and thus plays a central role in plant secondary metabolism.</text>
</comment>
<dbReference type="AlphaFoldDB" id="A0A178UY67"/>
<dbReference type="Proteomes" id="UP000078284">
    <property type="component" value="Chromosome 4"/>
</dbReference>
<evidence type="ECO:0000256" key="4">
    <source>
        <dbReference type="RuleBase" id="RU363099"/>
    </source>
</evidence>
<dbReference type="SMR" id="A0A178UY67"/>
<protein>
    <recommendedName>
        <fullName evidence="4">Dirigent protein</fullName>
    </recommendedName>
</protein>
<feature type="chain" id="PRO_5039738485" description="Dirigent protein" evidence="4">
    <location>
        <begin position="26"/>
        <end position="184"/>
    </location>
</feature>
<dbReference type="GO" id="GO:0048046">
    <property type="term" value="C:apoplast"/>
    <property type="evidence" value="ECO:0007669"/>
    <property type="project" value="UniProtKB-SubCell"/>
</dbReference>
<reference evidence="6" key="2">
    <citation type="submission" date="2016-03" db="EMBL/GenBank/DDBJ databases">
        <title>Full-length assembly of Arabidopsis thaliana Ler reveals the complement of translocations and inversions.</title>
        <authorList>
            <person name="Zapata L."/>
            <person name="Schneeberger K."/>
            <person name="Ossowski S."/>
        </authorList>
    </citation>
    <scope>NUCLEOTIDE SEQUENCE [LARGE SCALE GENOMIC DNA]</scope>
    <source>
        <tissue evidence="6">Leaf</tissue>
    </source>
</reference>
<evidence type="ECO:0000313" key="8">
    <source>
        <dbReference type="Proteomes" id="UP000434276"/>
    </source>
</evidence>
<comment type="subunit">
    <text evidence="2 4">Homodimer.</text>
</comment>
<dbReference type="ExpressionAtlas" id="A0A178UY67">
    <property type="expression patterns" value="baseline and differential"/>
</dbReference>
<feature type="signal peptide" evidence="4">
    <location>
        <begin position="1"/>
        <end position="25"/>
    </location>
</feature>
<dbReference type="KEGG" id="ath:AT4G11190"/>
<keyword evidence="4" id="KW-0732">Signal</keyword>
<name>A0A178UY67_ARATH</name>
<dbReference type="GO" id="GO:0009699">
    <property type="term" value="P:phenylpropanoid biosynthetic process"/>
    <property type="evidence" value="ECO:0007669"/>
    <property type="project" value="UniProtKB-ARBA"/>
</dbReference>
<comment type="similarity">
    <text evidence="1 4">Belongs to the plant dirigent protein family.</text>
</comment>
<accession>A0A5S9XRH4</accession>
<evidence type="ECO:0000313" key="5">
    <source>
        <dbReference type="EMBL" id="CAA0394645.1"/>
    </source>
</evidence>
<evidence type="ECO:0000256" key="2">
    <source>
        <dbReference type="ARBA" id="ARBA00011738"/>
    </source>
</evidence>
<dbReference type="PANTHER" id="PTHR46442">
    <property type="entry name" value="DIRIGENT PROTEIN"/>
    <property type="match status" value="1"/>
</dbReference>
<keyword evidence="3 4" id="KW-0964">Secreted</keyword>
<evidence type="ECO:0000256" key="3">
    <source>
        <dbReference type="ARBA" id="ARBA00022525"/>
    </source>
</evidence>
<dbReference type="InterPro" id="IPR044859">
    <property type="entry name" value="Allene_oxi_cyc_Dirigent"/>
</dbReference>
<evidence type="ECO:0000313" key="6">
    <source>
        <dbReference type="EMBL" id="OAO98555.1"/>
    </source>
</evidence>
<accession>A0A178UY67</accession>
<reference evidence="7" key="1">
    <citation type="journal article" date="2016" name="Proc. Natl. Acad. Sci. U.S.A.">
        <title>Chromosome-level assembly of Arabidopsis thaliana Ler reveals the extent of translocation and inversion polymorphisms.</title>
        <authorList>
            <person name="Zapata L."/>
            <person name="Ding J."/>
            <person name="Willing E.M."/>
            <person name="Hartwig B."/>
            <person name="Bezdan D."/>
            <person name="Jiao W.B."/>
            <person name="Patel V."/>
            <person name="Velikkakam James G."/>
            <person name="Koornneef M."/>
            <person name="Ossowski S."/>
            <person name="Schneeberger K."/>
        </authorList>
    </citation>
    <scope>NUCLEOTIDE SEQUENCE [LARGE SCALE GENOMIC DNA]</scope>
    <source>
        <strain evidence="7">cv. Landsberg erecta</strain>
    </source>
</reference>
<dbReference type="Gene3D" id="2.40.480.10">
    <property type="entry name" value="Allene oxide cyclase-like"/>
    <property type="match status" value="1"/>
</dbReference>
<dbReference type="EMBL" id="CACSHJ010000095">
    <property type="protein sequence ID" value="CAA0394645.1"/>
    <property type="molecule type" value="Genomic_DNA"/>
</dbReference>
<dbReference type="PANTHER" id="PTHR46442:SF11">
    <property type="entry name" value="DIRIGENT PROTEIN 12-RELATED"/>
    <property type="match status" value="1"/>
</dbReference>
<dbReference type="OrthoDB" id="1058558at2759"/>
<gene>
    <name evidence="6" type="ordered locus">AXX17_At4g12610</name>
    <name evidence="5" type="ORF">C24_LOCUS17600</name>
</gene>
<dbReference type="InterPro" id="IPR004265">
    <property type="entry name" value="Dirigent"/>
</dbReference>
<evidence type="ECO:0000256" key="1">
    <source>
        <dbReference type="ARBA" id="ARBA00010746"/>
    </source>
</evidence>
<comment type="subcellular location">
    <subcellularLocation>
        <location evidence="4">Secreted</location>
        <location evidence="4">Extracellular space</location>
        <location evidence="4">Apoplast</location>
    </subcellularLocation>
</comment>
<reference evidence="5 8" key="3">
    <citation type="submission" date="2019-12" db="EMBL/GenBank/DDBJ databases">
        <authorList>
            <person name="Jiao W.-B."/>
            <person name="Schneeberger K."/>
        </authorList>
    </citation>
    <scope>NUCLEOTIDE SEQUENCE [LARGE SCALE GENOMIC DNA]</scope>
    <source>
        <strain evidence="8">cv. C24</strain>
    </source>
</reference>
<dbReference type="Proteomes" id="UP000434276">
    <property type="component" value="Unassembled WGS sequence"/>
</dbReference>
<proteinExistence type="inferred from homology"/>
<dbReference type="OMA" id="HNVAYDG"/>
<sequence>MANQIYIISLIFLSVLLYQSTTVLSFRQPFNLAKPCKRFVFYLHNVAYDGDNTDNATSAAIVNPLGLGDFSFGKFVIMDNPVTMDQNMLSEQVARVQGFFFYHGKTKYDTWLSWSVVFNSTQHKGALNIMGENAFMEPTRDLPVVGGTGDFVMTRGIATFMTDLVEGSKYFRVKMDIKLYECYY</sequence>
<dbReference type="Pfam" id="PF03018">
    <property type="entry name" value="Dirigent"/>
    <property type="match status" value="1"/>
</dbReference>